<dbReference type="GO" id="GO:0019878">
    <property type="term" value="P:lysine biosynthetic process via aminoadipic acid"/>
    <property type="evidence" value="ECO:0007669"/>
    <property type="project" value="UniProtKB-UniRule"/>
</dbReference>
<evidence type="ECO:0000259" key="19">
    <source>
        <dbReference type="Pfam" id="PF00330"/>
    </source>
</evidence>
<dbReference type="CDD" id="cd01674">
    <property type="entry name" value="Homoaconitase_Swivel"/>
    <property type="match status" value="1"/>
</dbReference>
<comment type="cofactor">
    <cofactor evidence="17">
        <name>[4Fe-4S] cluster</name>
        <dbReference type="ChEBI" id="CHEBI:49883"/>
    </cofactor>
    <text evidence="17">Binds 1 [4Fe-4S] cluster per subunit.</text>
</comment>
<evidence type="ECO:0000256" key="16">
    <source>
        <dbReference type="ARBA" id="ARBA00032706"/>
    </source>
</evidence>
<dbReference type="GO" id="GO:0051539">
    <property type="term" value="F:4 iron, 4 sulfur cluster binding"/>
    <property type="evidence" value="ECO:0007669"/>
    <property type="project" value="UniProtKB-UniRule"/>
</dbReference>
<dbReference type="UniPathway" id="UPA00033">
    <property type="reaction ID" value="UER01027"/>
</dbReference>
<evidence type="ECO:0000256" key="9">
    <source>
        <dbReference type="ARBA" id="ARBA00022946"/>
    </source>
</evidence>
<evidence type="ECO:0000313" key="22">
    <source>
        <dbReference type="Proteomes" id="UP000462212"/>
    </source>
</evidence>
<evidence type="ECO:0000256" key="14">
    <source>
        <dbReference type="ARBA" id="ARBA00023239"/>
    </source>
</evidence>
<dbReference type="InterPro" id="IPR001030">
    <property type="entry name" value="Acoase/IPM_deHydtase_lsu_aba"/>
</dbReference>
<feature type="domain" description="Aconitase A/isopropylmalate dehydratase small subunit swivel" evidence="20">
    <location>
        <begin position="554"/>
        <end position="685"/>
    </location>
</feature>
<dbReference type="GO" id="GO:0004409">
    <property type="term" value="F:homoaconitate hydratase activity"/>
    <property type="evidence" value="ECO:0007669"/>
    <property type="project" value="UniProtKB-UniRule"/>
</dbReference>
<reference evidence="21 22" key="1">
    <citation type="submission" date="2018-05" db="EMBL/GenBank/DDBJ databases">
        <title>Genome sequencing and assembly of the regulated plant pathogen Lachnellula willkommii and related sister species for the development of diagnostic species identification markers.</title>
        <authorList>
            <person name="Giroux E."/>
            <person name="Bilodeau G."/>
        </authorList>
    </citation>
    <scope>NUCLEOTIDE SEQUENCE [LARGE SCALE GENOMIC DNA]</scope>
    <source>
        <strain evidence="21 22">CBS 197.66</strain>
    </source>
</reference>
<keyword evidence="14 17" id="KW-0456">Lyase</keyword>
<dbReference type="Pfam" id="PF00330">
    <property type="entry name" value="Aconitase"/>
    <property type="match status" value="1"/>
</dbReference>
<evidence type="ECO:0000256" key="11">
    <source>
        <dbReference type="ARBA" id="ARBA00023014"/>
    </source>
</evidence>
<dbReference type="InterPro" id="IPR036008">
    <property type="entry name" value="Aconitase_4Fe-4S_dom"/>
</dbReference>
<comment type="pathway">
    <text evidence="3 17">Amino-acid biosynthesis; L-lysine biosynthesis via AAA pathway; L-alpha-aminoadipate from 2-oxoglutarate: step 3/5.</text>
</comment>
<dbReference type="InterPro" id="IPR050067">
    <property type="entry name" value="IPM_dehydratase_rel_enz"/>
</dbReference>
<evidence type="ECO:0000313" key="21">
    <source>
        <dbReference type="EMBL" id="TVY33522.1"/>
    </source>
</evidence>
<feature type="region of interest" description="Disordered" evidence="18">
    <location>
        <begin position="31"/>
        <end position="62"/>
    </location>
</feature>
<keyword evidence="22" id="KW-1185">Reference proteome</keyword>
<dbReference type="OrthoDB" id="10262323at2759"/>
<gene>
    <name evidence="21" type="primary">lys4</name>
    <name evidence="21" type="ORF">LSUB1_G008352</name>
</gene>
<dbReference type="GO" id="GO:0005739">
    <property type="term" value="C:mitochondrion"/>
    <property type="evidence" value="ECO:0007669"/>
    <property type="project" value="UniProtKB-SubCell"/>
</dbReference>
<comment type="function">
    <text evidence="1 17">Catalyzes the reversible hydration of cis-homoaconitate to (2R,3S)-homoisocitrate, a step in the alpha-aminoadipate pathway for lysine biosynthesis.</text>
</comment>
<keyword evidence="7 17" id="KW-0028">Amino-acid biosynthesis</keyword>
<keyword evidence="9 17" id="KW-0809">Transit peptide</keyword>
<dbReference type="Gene3D" id="3.20.19.10">
    <property type="entry name" value="Aconitase, domain 4"/>
    <property type="match status" value="1"/>
</dbReference>
<dbReference type="InterPro" id="IPR018136">
    <property type="entry name" value="Aconitase_4Fe-4S_BS"/>
</dbReference>
<keyword evidence="11 17" id="KW-0411">Iron-sulfur</keyword>
<keyword evidence="8 17" id="KW-0479">Metal-binding</keyword>
<dbReference type="Pfam" id="PF00694">
    <property type="entry name" value="Aconitase_C"/>
    <property type="match status" value="1"/>
</dbReference>
<name>A0A8H8U7P6_9HELO</name>
<dbReference type="PANTHER" id="PTHR43822:SF2">
    <property type="entry name" value="HOMOACONITASE, MITOCHONDRIAL"/>
    <property type="match status" value="1"/>
</dbReference>
<dbReference type="SUPFAM" id="SSF52016">
    <property type="entry name" value="LeuD/IlvD-like"/>
    <property type="match status" value="1"/>
</dbReference>
<dbReference type="PROSITE" id="PS01244">
    <property type="entry name" value="ACONITASE_2"/>
    <property type="match status" value="1"/>
</dbReference>
<evidence type="ECO:0000256" key="4">
    <source>
        <dbReference type="ARBA" id="ARBA00007185"/>
    </source>
</evidence>
<dbReference type="InterPro" id="IPR015928">
    <property type="entry name" value="Aconitase/3IPM_dehydase_swvl"/>
</dbReference>
<protein>
    <recommendedName>
        <fullName evidence="6 17">Homoaconitase, mitochondrial</fullName>
        <ecNumber evidence="5 17">4.2.1.36</ecNumber>
    </recommendedName>
    <alternativeName>
        <fullName evidence="16 17">Homoaconitate hydratase</fullName>
    </alternativeName>
</protein>
<dbReference type="Gene3D" id="3.30.499.10">
    <property type="entry name" value="Aconitase, domain 3"/>
    <property type="match status" value="2"/>
</dbReference>
<evidence type="ECO:0000256" key="10">
    <source>
        <dbReference type="ARBA" id="ARBA00023004"/>
    </source>
</evidence>
<dbReference type="InterPro" id="IPR004418">
    <property type="entry name" value="Homoaconitase_mito"/>
</dbReference>
<evidence type="ECO:0000256" key="8">
    <source>
        <dbReference type="ARBA" id="ARBA00022723"/>
    </source>
</evidence>
<comment type="subcellular location">
    <subcellularLocation>
        <location evidence="2 17">Mitochondrion</location>
    </subcellularLocation>
</comment>
<keyword evidence="12 17" id="KW-0496">Mitochondrion</keyword>
<dbReference type="GO" id="GO:0046872">
    <property type="term" value="F:metal ion binding"/>
    <property type="evidence" value="ECO:0007669"/>
    <property type="project" value="UniProtKB-UniRule"/>
</dbReference>
<comment type="similarity">
    <text evidence="4 17">Belongs to the aconitase/IPM isomerase family.</text>
</comment>
<proteinExistence type="inferred from homology"/>
<dbReference type="NCBIfam" id="TIGR00139">
    <property type="entry name" value="h_aconitase"/>
    <property type="match status" value="1"/>
</dbReference>
<dbReference type="AlphaFoldDB" id="A0A8H8U7P6"/>
<evidence type="ECO:0000256" key="6">
    <source>
        <dbReference type="ARBA" id="ARBA00021560"/>
    </source>
</evidence>
<keyword evidence="10 17" id="KW-0408">Iron</keyword>
<sequence length="768" mass="83267">MYKPFRSPWTRSFGLTSGRIYHHSRSVSTSRDYRSLSTTASPRAKASHLQQDQEFSSLIPPSEKRPLQTLTEKIVQRYAVGLPEGKLVRSGDYISLAPQYCMTHDNSWPVALKFMSMGATQVQRPQQIVMTLDHDVQNTSAANLKKYQQIEAFAKQHSIDFYPAGRGIGHQIMVEEGYAWPGTMAVASDSHSTHYGGVGCLGTPVVRTDAASIWATSRTWWQIPPVARVNFTGTLPVGVTAKDVIVALCGLFKSDVLNHAIEFTGSEETMASLPVDSRMTIANMSCEWGALTGLFPIDQTLKRWLRYKATEAAMLDDRTTRKRITHDRIDELFANPLRADEDAVYAKQLYLNLSTLSPYVSGPNSVKIATPLNELAPQNIKINRAYIVSCTNSRASDLAAAAKVFKDAAQANPGTAPKIADGVQFYIAAASAPEQEAAEAAGDWQALIDAGGQPLPAGCGPCIGLGKGLLEPGEVGISASNRNFKGRMGSRDAQAYLASPEVVAASALSGVISGPGTYQVPAGWFGVDHGFGTGLQRTTEDELSGLLQQMTSLIERVESVEGASKSAVEILPGFPKRISGEILFCDADNLDTDSIYPGKLTYQDNVSKEVMARACMQNYDPGFDTIAKTNDILVAGWNFGCGSSREQAATALLAKQIPLVVAGSFGNIFSRNSINNALMGLEVPRLVERLRAHFSSSSSSVDATERLLTRRTGWTLTWDVERSVIEVREGEEGETWTEKVGELPANVQAIIAAGGLEAWVREVRKAES</sequence>
<evidence type="ECO:0000256" key="1">
    <source>
        <dbReference type="ARBA" id="ARBA00003422"/>
    </source>
</evidence>
<evidence type="ECO:0000256" key="7">
    <source>
        <dbReference type="ARBA" id="ARBA00022605"/>
    </source>
</evidence>
<dbReference type="EMBL" id="QGMJ01000787">
    <property type="protein sequence ID" value="TVY33522.1"/>
    <property type="molecule type" value="Genomic_DNA"/>
</dbReference>
<feature type="compositionally biased region" description="Polar residues" evidence="18">
    <location>
        <begin position="31"/>
        <end position="41"/>
    </location>
</feature>
<dbReference type="Proteomes" id="UP000462212">
    <property type="component" value="Unassembled WGS sequence"/>
</dbReference>
<feature type="domain" description="Aconitase/3-isopropylmalate dehydratase large subunit alpha/beta/alpha" evidence="19">
    <location>
        <begin position="89"/>
        <end position="510"/>
    </location>
</feature>
<comment type="catalytic activity">
    <reaction evidence="15 17">
        <text>(2R,3S)-homoisocitrate = cis-homoaconitate + H2O</text>
        <dbReference type="Rhea" id="RHEA:15485"/>
        <dbReference type="ChEBI" id="CHEBI:15377"/>
        <dbReference type="ChEBI" id="CHEBI:15404"/>
        <dbReference type="ChEBI" id="CHEBI:58174"/>
        <dbReference type="EC" id="4.2.1.36"/>
    </reaction>
</comment>
<accession>A0A8H8U7P6</accession>
<dbReference type="PANTHER" id="PTHR43822">
    <property type="entry name" value="HOMOACONITASE, MITOCHONDRIAL-RELATED"/>
    <property type="match status" value="1"/>
</dbReference>
<dbReference type="FunFam" id="3.30.499.10:FF:000013">
    <property type="entry name" value="Homoaconitase, mitochondrial"/>
    <property type="match status" value="1"/>
</dbReference>
<dbReference type="InterPro" id="IPR039386">
    <property type="entry name" value="Homoaconitase_swivel"/>
</dbReference>
<evidence type="ECO:0000256" key="5">
    <source>
        <dbReference type="ARBA" id="ARBA00012022"/>
    </source>
</evidence>
<dbReference type="InterPro" id="IPR015931">
    <property type="entry name" value="Acnase/IPM_dHydase_lsu_aba_1/3"/>
</dbReference>
<dbReference type="InterPro" id="IPR000573">
    <property type="entry name" value="AconitaseA/IPMdHydase_ssu_swvl"/>
</dbReference>
<dbReference type="PRINTS" id="PR00415">
    <property type="entry name" value="ACONITASE"/>
</dbReference>
<dbReference type="SUPFAM" id="SSF53732">
    <property type="entry name" value="Aconitase iron-sulfur domain"/>
    <property type="match status" value="1"/>
</dbReference>
<comment type="caution">
    <text evidence="21">The sequence shown here is derived from an EMBL/GenBank/DDBJ whole genome shotgun (WGS) entry which is preliminary data.</text>
</comment>
<evidence type="ECO:0000259" key="20">
    <source>
        <dbReference type="Pfam" id="PF00694"/>
    </source>
</evidence>
<evidence type="ECO:0000256" key="15">
    <source>
        <dbReference type="ARBA" id="ARBA00029338"/>
    </source>
</evidence>
<keyword evidence="13 17" id="KW-0457">Lysine biosynthesis</keyword>
<evidence type="ECO:0000256" key="2">
    <source>
        <dbReference type="ARBA" id="ARBA00004173"/>
    </source>
</evidence>
<dbReference type="PROSITE" id="PS00450">
    <property type="entry name" value="ACONITASE_1"/>
    <property type="match status" value="1"/>
</dbReference>
<evidence type="ECO:0000256" key="3">
    <source>
        <dbReference type="ARBA" id="ARBA00005106"/>
    </source>
</evidence>
<evidence type="ECO:0000256" key="18">
    <source>
        <dbReference type="SAM" id="MobiDB-lite"/>
    </source>
</evidence>
<evidence type="ECO:0000256" key="17">
    <source>
        <dbReference type="RuleBase" id="RU362038"/>
    </source>
</evidence>
<evidence type="ECO:0000256" key="12">
    <source>
        <dbReference type="ARBA" id="ARBA00023128"/>
    </source>
</evidence>
<dbReference type="EC" id="4.2.1.36" evidence="5 17"/>
<evidence type="ECO:0000256" key="13">
    <source>
        <dbReference type="ARBA" id="ARBA00023154"/>
    </source>
</evidence>
<organism evidence="21 22">
    <name type="scientific">Lachnellula subtilissima</name>
    <dbReference type="NCBI Taxonomy" id="602034"/>
    <lineage>
        <taxon>Eukaryota</taxon>
        <taxon>Fungi</taxon>
        <taxon>Dikarya</taxon>
        <taxon>Ascomycota</taxon>
        <taxon>Pezizomycotina</taxon>
        <taxon>Leotiomycetes</taxon>
        <taxon>Helotiales</taxon>
        <taxon>Lachnaceae</taxon>
        <taxon>Lachnellula</taxon>
    </lineage>
</organism>